<sequence>MPKITHCIFDMDGLLLDTERVYTEVTQEIVEKFGSGNGKKFTWDLKMRCMGRTQEDVTKLLIKELELPVTPEQYIAEKKRLEEHKFPLASPLPGVERLLHYLKGHGIPMVVATSSHKENFLLKTSRNQELFKLFDDVICGDDPRVKHGKPSPDIFLEAAKLIGNPAPENCLVFEDSVSGVEAGLAAGMHVCWVPDPNVRSRVEGDSGAIAVYDTLEEFDPEVFELPVFKLEHGIIESEGKVNQVIR</sequence>
<dbReference type="Gene3D" id="1.10.150.240">
    <property type="entry name" value="Putative phosphatase, domain 2"/>
    <property type="match status" value="1"/>
</dbReference>
<dbReference type="PANTHER" id="PTHR18901:SF38">
    <property type="entry name" value="PSEUDOURIDINE-5'-PHOSPHATASE"/>
    <property type="match status" value="1"/>
</dbReference>
<dbReference type="Pfam" id="PF13419">
    <property type="entry name" value="HAD_2"/>
    <property type="match status" value="1"/>
</dbReference>
<keyword evidence="2" id="KW-1185">Reference proteome</keyword>
<dbReference type="InterPro" id="IPR041492">
    <property type="entry name" value="HAD_2"/>
</dbReference>
<dbReference type="Proteomes" id="UP001479436">
    <property type="component" value="Unassembled WGS sequence"/>
</dbReference>
<dbReference type="InterPro" id="IPR006439">
    <property type="entry name" value="HAD-SF_hydro_IA"/>
</dbReference>
<dbReference type="InterPro" id="IPR023214">
    <property type="entry name" value="HAD_sf"/>
</dbReference>
<dbReference type="SFLD" id="SFLDG01129">
    <property type="entry name" value="C1.5:_HAD__Beta-PGM__Phosphata"/>
    <property type="match status" value="1"/>
</dbReference>
<evidence type="ECO:0000313" key="2">
    <source>
        <dbReference type="Proteomes" id="UP001479436"/>
    </source>
</evidence>
<dbReference type="InterPro" id="IPR023198">
    <property type="entry name" value="PGP-like_dom2"/>
</dbReference>
<comment type="caution">
    <text evidence="1">The sequence shown here is derived from an EMBL/GenBank/DDBJ whole genome shotgun (WGS) entry which is preliminary data.</text>
</comment>
<evidence type="ECO:0000313" key="1">
    <source>
        <dbReference type="EMBL" id="KAK9768237.1"/>
    </source>
</evidence>
<protein>
    <submittedName>
        <fullName evidence="1">Uncharacterized protein</fullName>
    </submittedName>
</protein>
<gene>
    <name evidence="1" type="ORF">K7432_001260</name>
</gene>
<organism evidence="1 2">
    <name type="scientific">Basidiobolus ranarum</name>
    <dbReference type="NCBI Taxonomy" id="34480"/>
    <lineage>
        <taxon>Eukaryota</taxon>
        <taxon>Fungi</taxon>
        <taxon>Fungi incertae sedis</taxon>
        <taxon>Zoopagomycota</taxon>
        <taxon>Entomophthoromycotina</taxon>
        <taxon>Basidiobolomycetes</taxon>
        <taxon>Basidiobolales</taxon>
        <taxon>Basidiobolaceae</taxon>
        <taxon>Basidiobolus</taxon>
    </lineage>
</organism>
<dbReference type="SFLD" id="SFLDS00003">
    <property type="entry name" value="Haloacid_Dehalogenase"/>
    <property type="match status" value="1"/>
</dbReference>
<dbReference type="Gene3D" id="3.40.50.1000">
    <property type="entry name" value="HAD superfamily/HAD-like"/>
    <property type="match status" value="1"/>
</dbReference>
<accession>A0ABR2X3A5</accession>
<dbReference type="InterPro" id="IPR036412">
    <property type="entry name" value="HAD-like_sf"/>
</dbReference>
<dbReference type="SUPFAM" id="SSF56784">
    <property type="entry name" value="HAD-like"/>
    <property type="match status" value="1"/>
</dbReference>
<reference evidence="1 2" key="1">
    <citation type="submission" date="2023-04" db="EMBL/GenBank/DDBJ databases">
        <title>Genome of Basidiobolus ranarum AG-B5.</title>
        <authorList>
            <person name="Stajich J.E."/>
            <person name="Carter-House D."/>
            <person name="Gryganskyi A."/>
        </authorList>
    </citation>
    <scope>NUCLEOTIDE SEQUENCE [LARGE SCALE GENOMIC DNA]</scope>
    <source>
        <strain evidence="1 2">AG-B5</strain>
    </source>
</reference>
<name>A0ABR2X3A5_9FUNG</name>
<dbReference type="NCBIfam" id="TIGR01509">
    <property type="entry name" value="HAD-SF-IA-v3"/>
    <property type="match status" value="1"/>
</dbReference>
<dbReference type="EMBL" id="JASJQH010000027">
    <property type="protein sequence ID" value="KAK9768237.1"/>
    <property type="molecule type" value="Genomic_DNA"/>
</dbReference>
<proteinExistence type="predicted"/>
<dbReference type="PANTHER" id="PTHR18901">
    <property type="entry name" value="2-DEOXYGLUCOSE-6-PHOSPHATE PHOSPHATASE 2"/>
    <property type="match status" value="1"/>
</dbReference>
<dbReference type="SFLD" id="SFLDG01135">
    <property type="entry name" value="C1.5.6:_HAD__Beta-PGM__Phospha"/>
    <property type="match status" value="1"/>
</dbReference>